<dbReference type="OrthoDB" id="7690445at2"/>
<reference evidence="3 4" key="1">
    <citation type="journal article" date="2013" name="Genome Announc.">
        <title>Draft genome sequences for three mercury-methylating, sulfate-reducing bacteria.</title>
        <authorList>
            <person name="Brown S.D."/>
            <person name="Hurt R.A.Jr."/>
            <person name="Gilmour C.C."/>
            <person name="Elias D.A."/>
        </authorList>
    </citation>
    <scope>NUCLEOTIDE SEQUENCE [LARGE SCALE GENOMIC DNA]</scope>
    <source>
        <strain evidence="3 4">DSM 16529</strain>
    </source>
</reference>
<dbReference type="InterPro" id="IPR007167">
    <property type="entry name" value="Fe-transptr_FeoA-like"/>
</dbReference>
<dbReference type="RefSeq" id="WP_020885860.1">
    <property type="nucleotide sequence ID" value="NZ_ATHI01000003.1"/>
</dbReference>
<dbReference type="Proteomes" id="UP000014975">
    <property type="component" value="Unassembled WGS sequence"/>
</dbReference>
<dbReference type="AlphaFoldDB" id="S7UTH2"/>
<dbReference type="Gene3D" id="2.30.30.90">
    <property type="match status" value="1"/>
</dbReference>
<evidence type="ECO:0000256" key="1">
    <source>
        <dbReference type="ARBA" id="ARBA00023004"/>
    </source>
</evidence>
<evidence type="ECO:0000313" key="4">
    <source>
        <dbReference type="Proteomes" id="UP000014975"/>
    </source>
</evidence>
<dbReference type="Pfam" id="PF04023">
    <property type="entry name" value="FeoA"/>
    <property type="match status" value="1"/>
</dbReference>
<sequence length="83" mass="8596">MCSLCSHKPLSDFPSGSTVTIERFCDCAGGQCRCRLCALGLTPGTRVIVDSAGPGGCRIRVRGADLVIGQGMAEKVLASPVQN</sequence>
<dbReference type="eggNOG" id="COG1918">
    <property type="taxonomic scope" value="Bacteria"/>
</dbReference>
<comment type="caution">
    <text evidence="3">The sequence shown here is derived from an EMBL/GenBank/DDBJ whole genome shotgun (WGS) entry which is preliminary data.</text>
</comment>
<dbReference type="EMBL" id="ATHI01000003">
    <property type="protein sequence ID" value="EPR35633.1"/>
    <property type="molecule type" value="Genomic_DNA"/>
</dbReference>
<evidence type="ECO:0000313" key="3">
    <source>
        <dbReference type="EMBL" id="EPR35633.1"/>
    </source>
</evidence>
<feature type="domain" description="Ferrous iron transporter FeoA-like" evidence="2">
    <location>
        <begin position="8"/>
        <end position="80"/>
    </location>
</feature>
<keyword evidence="4" id="KW-1185">Reference proteome</keyword>
<dbReference type="SMART" id="SM00899">
    <property type="entry name" value="FeoA"/>
    <property type="match status" value="1"/>
</dbReference>
<name>S7UTH2_9BACT</name>
<dbReference type="InterPro" id="IPR038157">
    <property type="entry name" value="FeoA_core_dom"/>
</dbReference>
<keyword evidence="1" id="KW-0408">Iron</keyword>
<dbReference type="GO" id="GO:0046914">
    <property type="term" value="F:transition metal ion binding"/>
    <property type="evidence" value="ECO:0007669"/>
    <property type="project" value="InterPro"/>
</dbReference>
<proteinExistence type="predicted"/>
<evidence type="ECO:0000259" key="2">
    <source>
        <dbReference type="SMART" id="SM00899"/>
    </source>
</evidence>
<accession>S7UTH2</accession>
<organism evidence="3 4">
    <name type="scientific">Alkalidesulfovibrio alkalitolerans DSM 16529</name>
    <dbReference type="NCBI Taxonomy" id="1121439"/>
    <lineage>
        <taxon>Bacteria</taxon>
        <taxon>Pseudomonadati</taxon>
        <taxon>Thermodesulfobacteriota</taxon>
        <taxon>Desulfovibrionia</taxon>
        <taxon>Desulfovibrionales</taxon>
        <taxon>Desulfovibrionaceae</taxon>
        <taxon>Alkalidesulfovibrio</taxon>
    </lineage>
</organism>
<protein>
    <submittedName>
        <fullName evidence="3">FeoA family protein</fullName>
    </submittedName>
</protein>
<dbReference type="STRING" id="1121439.dsat_1974"/>
<gene>
    <name evidence="3" type="ORF">dsat_1974</name>
</gene>
<dbReference type="InterPro" id="IPR008988">
    <property type="entry name" value="Transcriptional_repressor_C"/>
</dbReference>
<dbReference type="SUPFAM" id="SSF50037">
    <property type="entry name" value="C-terminal domain of transcriptional repressors"/>
    <property type="match status" value="1"/>
</dbReference>
<dbReference type="PATRIC" id="fig|1121439.3.peg.359"/>